<comment type="caution">
    <text evidence="1">The sequence shown here is derived from an EMBL/GenBank/DDBJ whole genome shotgun (WGS) entry which is preliminary data.</text>
</comment>
<organism evidence="1 2">
    <name type="scientific">Virgibacillus pantothenticus</name>
    <dbReference type="NCBI Taxonomy" id="1473"/>
    <lineage>
        <taxon>Bacteria</taxon>
        <taxon>Bacillati</taxon>
        <taxon>Bacillota</taxon>
        <taxon>Bacilli</taxon>
        <taxon>Bacillales</taxon>
        <taxon>Bacillaceae</taxon>
        <taxon>Virgibacillus</taxon>
    </lineage>
</organism>
<reference evidence="2" key="1">
    <citation type="submission" date="2015-07" db="EMBL/GenBank/DDBJ databases">
        <title>Fjat-10053 dsm26.</title>
        <authorList>
            <person name="Liu B."/>
            <person name="Wang J."/>
            <person name="Zhu Y."/>
            <person name="Liu G."/>
            <person name="Chen Q."/>
            <person name="Chen Z."/>
            <person name="Lan J."/>
            <person name="Che J."/>
            <person name="Ge C."/>
            <person name="Shi H."/>
            <person name="Pan Z."/>
            <person name="Liu X."/>
        </authorList>
    </citation>
    <scope>NUCLEOTIDE SEQUENCE [LARGE SCALE GENOMIC DNA]</scope>
    <source>
        <strain evidence="2">DSM 26</strain>
    </source>
</reference>
<dbReference type="AlphaFoldDB" id="A0A0L0QVP7"/>
<evidence type="ECO:0000313" key="1">
    <source>
        <dbReference type="EMBL" id="KNE22644.1"/>
    </source>
</evidence>
<gene>
    <name evidence="1" type="ORF">AFK71_00365</name>
</gene>
<keyword evidence="2" id="KW-1185">Reference proteome</keyword>
<dbReference type="EMBL" id="LGTO01000001">
    <property type="protein sequence ID" value="KNE22644.1"/>
    <property type="molecule type" value="Genomic_DNA"/>
</dbReference>
<dbReference type="Proteomes" id="UP000036780">
    <property type="component" value="Unassembled WGS sequence"/>
</dbReference>
<name>A0A0L0QVP7_VIRPA</name>
<proteinExistence type="predicted"/>
<evidence type="ECO:0000313" key="2">
    <source>
        <dbReference type="Proteomes" id="UP000036780"/>
    </source>
</evidence>
<accession>A0A0L0QVP7</accession>
<protein>
    <submittedName>
        <fullName evidence="1">Uncharacterized protein</fullName>
    </submittedName>
</protein>
<dbReference type="PATRIC" id="fig|1473.5.peg.126"/>
<sequence>MLSLISPSSSYSDLQPMKEVETKLMMGADDKGNIIGKELRSGAKGQLLIVFLLVRAIFKKGMSFKKLSILL</sequence>